<feature type="transmembrane region" description="Helical" evidence="8">
    <location>
        <begin position="422"/>
        <end position="441"/>
    </location>
</feature>
<evidence type="ECO:0000313" key="11">
    <source>
        <dbReference type="Proteomes" id="UP000294613"/>
    </source>
</evidence>
<keyword evidence="5 8" id="KW-1133">Transmembrane helix</keyword>
<comment type="subcellular location">
    <subcellularLocation>
        <location evidence="1">Cell membrane</location>
        <topology evidence="1">Multi-pass membrane protein</topology>
    </subcellularLocation>
</comment>
<dbReference type="PIRSF" id="PIRSF016636">
    <property type="entry name" value="AlgI_DltB"/>
    <property type="match status" value="1"/>
</dbReference>
<accession>A0A4V2UQ68</accession>
<dbReference type="RefSeq" id="WP_009263753.1">
    <property type="nucleotide sequence ID" value="NZ_JAQERW010000010.1"/>
</dbReference>
<dbReference type="PANTHER" id="PTHR13285:SF18">
    <property type="entry name" value="PROTEIN-CYSTEINE N-PALMITOYLTRANSFERASE RASP"/>
    <property type="match status" value="1"/>
</dbReference>
<name>A0A4V2UQ68_9FIRM</name>
<evidence type="ECO:0000256" key="6">
    <source>
        <dbReference type="ARBA" id="ARBA00023136"/>
    </source>
</evidence>
<dbReference type="PANTHER" id="PTHR13285">
    <property type="entry name" value="ACYLTRANSFERASE"/>
    <property type="match status" value="1"/>
</dbReference>
<feature type="transmembrane region" description="Helical" evidence="8">
    <location>
        <begin position="6"/>
        <end position="23"/>
    </location>
</feature>
<feature type="transmembrane region" description="Helical" evidence="8">
    <location>
        <begin position="35"/>
        <end position="52"/>
    </location>
</feature>
<dbReference type="GO" id="GO:0016746">
    <property type="term" value="F:acyltransferase activity"/>
    <property type="evidence" value="ECO:0007669"/>
    <property type="project" value="UniProtKB-KW"/>
</dbReference>
<gene>
    <name evidence="10" type="ORF">EDD74_10542</name>
    <name evidence="9" type="ORF">FAEUMB_00930</name>
</gene>
<reference evidence="10 11" key="2">
    <citation type="submission" date="2019-03" db="EMBL/GenBank/DDBJ databases">
        <title>Genomic Encyclopedia of Type Strains, Phase IV (KMG-IV): sequencing the most valuable type-strain genomes for metagenomic binning, comparative biology and taxonomic classification.</title>
        <authorList>
            <person name="Goeker M."/>
        </authorList>
    </citation>
    <scope>NUCLEOTIDE SEQUENCE [LARGE SCALE GENOMIC DNA]</scope>
    <source>
        <strain evidence="10 11">DSM 103426</strain>
    </source>
</reference>
<dbReference type="Proteomes" id="UP000702954">
    <property type="component" value="Unassembled WGS sequence"/>
</dbReference>
<feature type="transmembrane region" description="Helical" evidence="8">
    <location>
        <begin position="128"/>
        <end position="146"/>
    </location>
</feature>
<dbReference type="Proteomes" id="UP000294613">
    <property type="component" value="Unassembled WGS sequence"/>
</dbReference>
<evidence type="ECO:0000256" key="8">
    <source>
        <dbReference type="SAM" id="Phobius"/>
    </source>
</evidence>
<comment type="similarity">
    <text evidence="2 7">Belongs to the membrane-bound acyltransferase family.</text>
</comment>
<dbReference type="AlphaFoldDB" id="A0A4V2UQ68"/>
<keyword evidence="3 7" id="KW-1003">Cell membrane</keyword>
<dbReference type="InterPro" id="IPR028362">
    <property type="entry name" value="AlgI"/>
</dbReference>
<comment type="caution">
    <text evidence="10">The sequence shown here is derived from an EMBL/GenBank/DDBJ whole genome shotgun (WGS) entry which is preliminary data.</text>
</comment>
<feature type="transmembrane region" description="Helical" evidence="8">
    <location>
        <begin position="58"/>
        <end position="76"/>
    </location>
</feature>
<proteinExistence type="inferred from homology"/>
<evidence type="ECO:0000313" key="9">
    <source>
        <dbReference type="EMBL" id="GBU03552.1"/>
    </source>
</evidence>
<keyword evidence="12" id="KW-1185">Reference proteome</keyword>
<evidence type="ECO:0000256" key="7">
    <source>
        <dbReference type="PIRNR" id="PIRNR016636"/>
    </source>
</evidence>
<evidence type="ECO:0000256" key="1">
    <source>
        <dbReference type="ARBA" id="ARBA00004651"/>
    </source>
</evidence>
<dbReference type="InterPro" id="IPR051085">
    <property type="entry name" value="MB_O-acyltransferase"/>
</dbReference>
<dbReference type="Pfam" id="PF03062">
    <property type="entry name" value="MBOAT"/>
    <property type="match status" value="1"/>
</dbReference>
<evidence type="ECO:0000313" key="10">
    <source>
        <dbReference type="EMBL" id="TCS69056.1"/>
    </source>
</evidence>
<dbReference type="InterPro" id="IPR024194">
    <property type="entry name" value="Ac/AlaTfrase_AlgI/DltB"/>
</dbReference>
<dbReference type="PIRSF" id="PIRSF500217">
    <property type="entry name" value="AlgI"/>
    <property type="match status" value="1"/>
</dbReference>
<dbReference type="InterPro" id="IPR004299">
    <property type="entry name" value="MBOAT_fam"/>
</dbReference>
<evidence type="ECO:0000256" key="4">
    <source>
        <dbReference type="ARBA" id="ARBA00022692"/>
    </source>
</evidence>
<keyword evidence="6 7" id="KW-0472">Membrane</keyword>
<feature type="transmembrane region" description="Helical" evidence="8">
    <location>
        <begin position="366"/>
        <end position="385"/>
    </location>
</feature>
<evidence type="ECO:0000313" key="12">
    <source>
        <dbReference type="Proteomes" id="UP000702954"/>
    </source>
</evidence>
<evidence type="ECO:0000256" key="5">
    <source>
        <dbReference type="ARBA" id="ARBA00022989"/>
    </source>
</evidence>
<keyword evidence="4 8" id="KW-0812">Transmembrane</keyword>
<dbReference type="EMBL" id="BHEO01000002">
    <property type="protein sequence ID" value="GBU03552.1"/>
    <property type="molecule type" value="Genomic_DNA"/>
</dbReference>
<dbReference type="EMBL" id="SLZV01000005">
    <property type="protein sequence ID" value="TCS69056.1"/>
    <property type="molecule type" value="Genomic_DNA"/>
</dbReference>
<keyword evidence="7 10" id="KW-0808">Transferase</keyword>
<protein>
    <submittedName>
        <fullName evidence="9">Alginate O-acetylation protein</fullName>
    </submittedName>
    <submittedName>
        <fullName evidence="10">Alginate O-acetyltransferase complex protein AlgI</fullName>
    </submittedName>
</protein>
<dbReference type="GO" id="GO:0005886">
    <property type="term" value="C:plasma membrane"/>
    <property type="evidence" value="ECO:0007669"/>
    <property type="project" value="UniProtKB-SubCell"/>
</dbReference>
<feature type="transmembrane region" description="Helical" evidence="8">
    <location>
        <begin position="462"/>
        <end position="484"/>
    </location>
</feature>
<sequence>MAFTTVFFLFAVLPASVAGYYFIKLVGNRNEKWGDRIGNLFLVLVSLCFYGWARLEGIALLSIYVLGVWLAGKGICRLGKEEKHKWKVYGMTLSILAVTGILIWYKYYNFIAENLNHFFGISLAMSRWIVPLGISFITFTAISYLVDVFRGDAEAGSLLDVFLYLSFFPKVISGPIVQWKDFQKQTVHRQADENAFLDGLNRIMIGFAKKVILADSFGAVISRIDPYVGVGIDVPTAWLFAFFYMMQIYYDFSGYSDIAIGLARLFGFHFKENFQFPYRSKSITEFWRRWHISLGTWFRSYIYIPLGGNRKGMKRTLWNLFCVFLLTGVWHGASWNYILWGVINGICVLAERCAREKSFYQKIPDIVKWAATMAIVFFSWQVFYFSDFNRLEVFMKSLIGISAANAAGTVEYTYRHYLTAKLIGLSAIAVLGATTFCMPWAEKVKNYFDRTKTGLFIKETGLILLMILSVIFLINSSYSPFLYFQY</sequence>
<evidence type="ECO:0000256" key="2">
    <source>
        <dbReference type="ARBA" id="ARBA00010323"/>
    </source>
</evidence>
<feature type="transmembrane region" description="Helical" evidence="8">
    <location>
        <begin position="88"/>
        <end position="108"/>
    </location>
</feature>
<organism evidence="10 11">
    <name type="scientific">Faecalimonas umbilicata</name>
    <dbReference type="NCBI Taxonomy" id="1912855"/>
    <lineage>
        <taxon>Bacteria</taxon>
        <taxon>Bacillati</taxon>
        <taxon>Bacillota</taxon>
        <taxon>Clostridia</taxon>
        <taxon>Lachnospirales</taxon>
        <taxon>Lachnospiraceae</taxon>
        <taxon>Faecalimonas</taxon>
    </lineage>
</organism>
<evidence type="ECO:0000256" key="3">
    <source>
        <dbReference type="ARBA" id="ARBA00022475"/>
    </source>
</evidence>
<feature type="transmembrane region" description="Helical" evidence="8">
    <location>
        <begin position="227"/>
        <end position="246"/>
    </location>
</feature>
<keyword evidence="7" id="KW-0012">Acyltransferase</keyword>
<reference evidence="9 12" key="1">
    <citation type="journal article" date="2018" name="Int. J. Syst. Evol. Microbiol.">
        <title>Draft Genome Sequence of Faecalimonas umbilicata JCM 30896T, an Acetate-Producing Bacterium Isolated from Human Feces.</title>
        <authorList>
            <person name="Sakamoto M."/>
            <person name="Ikeyama N."/>
            <person name="Yuki M."/>
            <person name="Ohkuma M."/>
        </authorList>
    </citation>
    <scope>NUCLEOTIDE SEQUENCE [LARGE SCALE GENOMIC DNA]</scope>
    <source>
        <strain evidence="9 12">EGH7</strain>
    </source>
</reference>
<dbReference type="GO" id="GO:0042121">
    <property type="term" value="P:alginic acid biosynthetic process"/>
    <property type="evidence" value="ECO:0007669"/>
    <property type="project" value="InterPro"/>
</dbReference>